<dbReference type="Proteomes" id="UP000186599">
    <property type="component" value="Unassembled WGS sequence"/>
</dbReference>
<dbReference type="OrthoDB" id="6080546at2"/>
<gene>
    <name evidence="2" type="ORF">SAMN04487855_2910</name>
    <name evidence="1" type="ORF">SAMN05216589_2860</name>
</gene>
<dbReference type="Gene3D" id="3.10.20.30">
    <property type="match status" value="1"/>
</dbReference>
<evidence type="ECO:0008006" key="5">
    <source>
        <dbReference type="Google" id="ProtNLM"/>
    </source>
</evidence>
<organism evidence="2 3">
    <name type="scientific">Halopseudomonas bauzanensis</name>
    <dbReference type="NCBI Taxonomy" id="653930"/>
    <lineage>
        <taxon>Bacteria</taxon>
        <taxon>Pseudomonadati</taxon>
        <taxon>Pseudomonadota</taxon>
        <taxon>Gammaproteobacteria</taxon>
        <taxon>Pseudomonadales</taxon>
        <taxon>Pseudomonadaceae</taxon>
        <taxon>Halopseudomonas</taxon>
    </lineage>
</organism>
<evidence type="ECO:0000313" key="4">
    <source>
        <dbReference type="Proteomes" id="UP000186904"/>
    </source>
</evidence>
<sequence length="83" mass="8693">MNLSFEFYGELIPLLAGNERFTLNASPPPATVADALVLLADHWPALQPRLDQCAVVCGSEVLLRSDPVPASGQLALLPPVAGG</sequence>
<dbReference type="EMBL" id="FOUA01000006">
    <property type="protein sequence ID" value="SFM25457.1"/>
    <property type="molecule type" value="Genomic_DNA"/>
</dbReference>
<reference evidence="3 4" key="1">
    <citation type="submission" date="2016-10" db="EMBL/GenBank/DDBJ databases">
        <authorList>
            <person name="de Groot N.N."/>
        </authorList>
    </citation>
    <scope>NUCLEOTIDE SEQUENCE [LARGE SCALE GENOMIC DNA]</scope>
    <source>
        <strain evidence="2 3">CGMCC 1.9095</strain>
        <strain evidence="1 4">DSM 22558</strain>
    </source>
</reference>
<dbReference type="RefSeq" id="WP_074780889.1">
    <property type="nucleotide sequence ID" value="NZ_FOGN01000006.1"/>
</dbReference>
<dbReference type="InterPro" id="IPR016155">
    <property type="entry name" value="Mopterin_synth/thiamin_S_b"/>
</dbReference>
<proteinExistence type="predicted"/>
<dbReference type="Proteomes" id="UP000186904">
    <property type="component" value="Unassembled WGS sequence"/>
</dbReference>
<evidence type="ECO:0000313" key="3">
    <source>
        <dbReference type="Proteomes" id="UP000186599"/>
    </source>
</evidence>
<dbReference type="AlphaFoldDB" id="A0A1I4PCT0"/>
<dbReference type="EMBL" id="FOGN01000006">
    <property type="protein sequence ID" value="SES25116.1"/>
    <property type="molecule type" value="Genomic_DNA"/>
</dbReference>
<dbReference type="STRING" id="653930.SAMN05216589_2860"/>
<dbReference type="CDD" id="cd17040">
    <property type="entry name" value="Ubl_MoaD_like"/>
    <property type="match status" value="1"/>
</dbReference>
<evidence type="ECO:0000313" key="2">
    <source>
        <dbReference type="EMBL" id="SFM25457.1"/>
    </source>
</evidence>
<evidence type="ECO:0000313" key="1">
    <source>
        <dbReference type="EMBL" id="SES25116.1"/>
    </source>
</evidence>
<dbReference type="SUPFAM" id="SSF54285">
    <property type="entry name" value="MoaD/ThiS"/>
    <property type="match status" value="1"/>
</dbReference>
<name>A0A1I4PCT0_9GAMM</name>
<keyword evidence="3" id="KW-1185">Reference proteome</keyword>
<dbReference type="InterPro" id="IPR012675">
    <property type="entry name" value="Beta-grasp_dom_sf"/>
</dbReference>
<accession>A0A1I4PCT0</accession>
<protein>
    <recommendedName>
        <fullName evidence="5">MoaD/ThiS family protein</fullName>
    </recommendedName>
</protein>